<accession>A0AAU7ZRP9</accession>
<dbReference type="AlphaFoldDB" id="A0AAU7ZRP9"/>
<reference evidence="1" key="1">
    <citation type="submission" date="2023-08" db="EMBL/GenBank/DDBJ databases">
        <authorList>
            <person name="Messyasz A."/>
            <person name="Mannisto M.K."/>
            <person name="Kerkhof L.J."/>
            <person name="Haggblom M."/>
        </authorList>
    </citation>
    <scope>NUCLEOTIDE SEQUENCE</scope>
    <source>
        <strain evidence="1">X5P6</strain>
    </source>
</reference>
<proteinExistence type="predicted"/>
<protein>
    <submittedName>
        <fullName evidence="1">Uncharacterized protein</fullName>
    </submittedName>
</protein>
<dbReference type="KEGG" id="tpsc:RBB77_01615"/>
<dbReference type="RefSeq" id="WP_353064445.1">
    <property type="nucleotide sequence ID" value="NZ_CP132942.1"/>
</dbReference>
<reference evidence="1" key="2">
    <citation type="journal article" date="2024" name="Environ. Microbiol.">
        <title>Genome analysis and description of Tunturibacter gen. nov. expands the diversity of Terriglobia in tundra soils.</title>
        <authorList>
            <person name="Messyasz A."/>
            <person name="Mannisto M.K."/>
            <person name="Kerkhof L.J."/>
            <person name="Haggblom M.M."/>
        </authorList>
    </citation>
    <scope>NUCLEOTIDE SEQUENCE</scope>
    <source>
        <strain evidence="1">X5P6</strain>
    </source>
</reference>
<organism evidence="1">
    <name type="scientific">Tunturiibacter psychrotolerans</name>
    <dbReference type="NCBI Taxonomy" id="3069686"/>
    <lineage>
        <taxon>Bacteria</taxon>
        <taxon>Pseudomonadati</taxon>
        <taxon>Acidobacteriota</taxon>
        <taxon>Terriglobia</taxon>
        <taxon>Terriglobales</taxon>
        <taxon>Acidobacteriaceae</taxon>
        <taxon>Tunturiibacter</taxon>
    </lineage>
</organism>
<sequence>MASIDIAVDADLEQLFQLPNCADITLPSAAGGLSVQLPTGGSLQAFADISKGIPTDCSLTFSLMLQIAPFLASIQCLLNVLKLLKPLIDIIKGLPVPPVAALEEFGEAAVALAPCLLIPTPAVILPFVLDLLCLILKVLECFLSQMESLIKILNPITLQLQAAQQSGNSDLEATLQCAQQNALTQAGQIMNSLGPVGVLLDLGGALFSIAGVPAITLPSLGSATDIAALNTVVSTVQPVVTTIQTIVNDLGGCP</sequence>
<name>A0AAU7ZRP9_9BACT</name>
<dbReference type="EMBL" id="CP132942">
    <property type="protein sequence ID" value="XCB33607.1"/>
    <property type="molecule type" value="Genomic_DNA"/>
</dbReference>
<gene>
    <name evidence="1" type="ORF">RBB77_01615</name>
</gene>
<evidence type="ECO:0000313" key="1">
    <source>
        <dbReference type="EMBL" id="XCB33607.1"/>
    </source>
</evidence>